<dbReference type="EMBL" id="GAHY01001436">
    <property type="protein sequence ID" value="JAA76074.1"/>
    <property type="molecule type" value="mRNA"/>
</dbReference>
<dbReference type="RefSeq" id="XP_073976726.1">
    <property type="nucleotide sequence ID" value="XM_074120625.1"/>
</dbReference>
<proteinExistence type="evidence at transcript level"/>
<dbReference type="InterPro" id="IPR036682">
    <property type="entry name" value="OS_D_A10/PebIII_sf"/>
</dbReference>
<dbReference type="eggNOG" id="ENOG502T96I">
    <property type="taxonomic scope" value="Eukaryota"/>
</dbReference>
<organism evidence="2">
    <name type="scientific">Rhodnius prolixus</name>
    <name type="common">Triatomid bug</name>
    <dbReference type="NCBI Taxonomy" id="13249"/>
    <lineage>
        <taxon>Eukaryota</taxon>
        <taxon>Metazoa</taxon>
        <taxon>Ecdysozoa</taxon>
        <taxon>Arthropoda</taxon>
        <taxon>Hexapoda</taxon>
        <taxon>Insecta</taxon>
        <taxon>Pterygota</taxon>
        <taxon>Neoptera</taxon>
        <taxon>Paraneoptera</taxon>
        <taxon>Hemiptera</taxon>
        <taxon>Heteroptera</taxon>
        <taxon>Panheteroptera</taxon>
        <taxon>Cimicomorpha</taxon>
        <taxon>Reduviidae</taxon>
        <taxon>Triatominae</taxon>
        <taxon>Rhodnius</taxon>
    </lineage>
</organism>
<dbReference type="EMBL" id="ACPB03000877">
    <property type="status" value="NOT_ANNOTATED_CDS"/>
    <property type="molecule type" value="Genomic_DNA"/>
</dbReference>
<keyword evidence="1" id="KW-0732">Signal</keyword>
<feature type="signal peptide" evidence="1">
    <location>
        <begin position="1"/>
        <end position="19"/>
    </location>
</feature>
<name>R4G3R4_RHOPR</name>
<protein>
    <submittedName>
        <fullName evidence="2 3">Putative insect pheromone-binding family</fullName>
    </submittedName>
</protein>
<reference evidence="2" key="1">
    <citation type="submission" date="2013-04" db="EMBL/GenBank/DDBJ databases">
        <title>An insight into the transcriptome of the digestive tract of the blood sucking bug, Rhodnius prolixus.</title>
        <authorList>
            <person name="Ribeiro J.M.C."/>
            <person name="Genta F.A."/>
            <person name="Sorgine M.H.F."/>
            <person name="Paiva-Silva G.O."/>
            <person name="Majerowicz D."/>
            <person name="Medeiros M."/>
            <person name="Koerich L."/>
            <person name="Terra W.R."/>
            <person name="Ferreira C."/>
            <person name="Pimentel A.C."/>
            <person name="Bisch P.M."/>
            <person name="Diniz M.M.P."/>
            <person name="Nascimento R."/>
            <person name="Salmon D."/>
            <person name="Silber A.M."/>
            <person name="Alves M."/>
            <person name="Oliveira M.F."/>
            <person name="Gondim K.C."/>
            <person name="Silva Neto M.A.C."/>
            <person name="Atella G.C."/>
            <person name="Araujo H."/>
            <person name="Dias F.S."/>
            <person name="Polycarpo C.R."/>
            <person name="Fampa P."/>
            <person name="Melo A.C."/>
            <person name="Tanaka A.S."/>
            <person name="Balczun C."/>
            <person name="Oliveira J.H.M."/>
            <person name="Goncalves R."/>
            <person name="Lazoski C."/>
            <person name="Pereira M.A."/>
            <person name="Rivera-Pomar R."/>
            <person name="Diambra L."/>
            <person name="Schaub G.A."/>
            <person name="Garcia E.S."/>
            <person name="Azambuja P."/>
            <person name="Braz G.R.C."/>
            <person name="Oliveira P.L."/>
        </authorList>
    </citation>
    <scope>NUCLEOTIDE SEQUENCE</scope>
</reference>
<dbReference type="GeneID" id="141450318"/>
<dbReference type="InParanoid" id="R4G3R4"/>
<dbReference type="InterPro" id="IPR005055">
    <property type="entry name" value="A10/PebIII"/>
</dbReference>
<dbReference type="Proteomes" id="UP000015103">
    <property type="component" value="Unassembled WGS sequence"/>
</dbReference>
<evidence type="ECO:0000313" key="3">
    <source>
        <dbReference type="EnsemblMetazoa" id="RPRC011935-PA"/>
    </source>
</evidence>
<evidence type="ECO:0000313" key="4">
    <source>
        <dbReference type="Proteomes" id="UP000015103"/>
    </source>
</evidence>
<dbReference type="OMA" id="EYASEYK"/>
<reference evidence="4" key="2">
    <citation type="submission" date="2015-04" db="EMBL/GenBank/DDBJ databases">
        <authorList>
            <person name="Wilson R.K."/>
            <person name="Warren W."/>
            <person name="Dotson E."/>
            <person name="Oliveira P.L."/>
        </authorList>
    </citation>
    <scope>NUCLEOTIDE SEQUENCE</scope>
</reference>
<dbReference type="AlphaFoldDB" id="R4G3R4"/>
<keyword evidence="4" id="KW-1185">Reference proteome</keyword>
<reference evidence="3" key="3">
    <citation type="submission" date="2015-05" db="UniProtKB">
        <authorList>
            <consortium name="EnsemblMetazoa"/>
        </authorList>
    </citation>
    <scope>IDENTIFICATION</scope>
</reference>
<dbReference type="SUPFAM" id="SSF100910">
    <property type="entry name" value="Chemosensory protein Csp2"/>
    <property type="match status" value="1"/>
</dbReference>
<sequence length="129" mass="15032">MMMLRLCLASLLMFGMVLCRPDSDEEAFYYKVFEEIDVDVILDNERLLRSYLSCFFDEAPCSSHAAAVKESIPEVMSSVCGKCNDKQKATYKHALNKFIPTHKEDWDHMLRIYDPKGEYWPNIKAFMES</sequence>
<dbReference type="Pfam" id="PF03392">
    <property type="entry name" value="OS-D"/>
    <property type="match status" value="1"/>
</dbReference>
<feature type="chain" id="PRO_5014108772" evidence="1">
    <location>
        <begin position="20"/>
        <end position="129"/>
    </location>
</feature>
<dbReference type="PANTHER" id="PTHR11257:SF13">
    <property type="entry name" value="GEO07322P1"/>
    <property type="match status" value="1"/>
</dbReference>
<evidence type="ECO:0000313" key="2">
    <source>
        <dbReference type="EMBL" id="JAA76074.1"/>
    </source>
</evidence>
<dbReference type="Gene3D" id="1.10.2080.10">
    <property type="entry name" value="Insect odorant-binding protein A10/Ejaculatory bulb-specific protein 3"/>
    <property type="match status" value="1"/>
</dbReference>
<dbReference type="PANTHER" id="PTHR11257">
    <property type="entry name" value="CHEMOSENSORY PROTEIN-RELATED"/>
    <property type="match status" value="1"/>
</dbReference>
<dbReference type="VEuPathDB" id="VectorBase:RPRC011935"/>
<dbReference type="HOGENOM" id="CLU_126727_2_1_1"/>
<evidence type="ECO:0000256" key="1">
    <source>
        <dbReference type="SAM" id="SignalP"/>
    </source>
</evidence>
<dbReference type="EnsemblMetazoa" id="RPRC011935-RA">
    <property type="protein sequence ID" value="RPRC011935-PA"/>
    <property type="gene ID" value="RPRC011935"/>
</dbReference>
<accession>R4G3R4</accession>